<accession>A0A7G2CNY2</accession>
<protein>
    <submittedName>
        <fullName evidence="2">Ubiquitin carboxyl-terminal hydrolase, putative</fullName>
    </submittedName>
</protein>
<evidence type="ECO:0000313" key="2">
    <source>
        <dbReference type="EMBL" id="CAD2220817.1"/>
    </source>
</evidence>
<dbReference type="InterPro" id="IPR038765">
    <property type="entry name" value="Papain-like_cys_pep_sf"/>
</dbReference>
<dbReference type="PANTHER" id="PTHR21646">
    <property type="entry name" value="UBIQUITIN CARBOXYL-TERMINAL HYDROLASE"/>
    <property type="match status" value="1"/>
</dbReference>
<dbReference type="PANTHER" id="PTHR21646:SF46">
    <property type="entry name" value="UBIQUITIN CARBOXYL-TERMINAL HYDROLASE"/>
    <property type="match status" value="1"/>
</dbReference>
<dbReference type="EMBL" id="LR877162">
    <property type="protein sequence ID" value="CAD2220817.1"/>
    <property type="molecule type" value="Genomic_DNA"/>
</dbReference>
<name>A0A7G2CNY2_9TRYP</name>
<dbReference type="OrthoDB" id="292964at2759"/>
<dbReference type="Proteomes" id="UP000515908">
    <property type="component" value="Chromosome 18"/>
</dbReference>
<dbReference type="GO" id="GO:0004843">
    <property type="term" value="F:cysteine-type deubiquitinase activity"/>
    <property type="evidence" value="ECO:0007669"/>
    <property type="project" value="InterPro"/>
</dbReference>
<dbReference type="InterPro" id="IPR001394">
    <property type="entry name" value="Peptidase_C19_UCH"/>
</dbReference>
<dbReference type="GO" id="GO:0016579">
    <property type="term" value="P:protein deubiquitination"/>
    <property type="evidence" value="ECO:0007669"/>
    <property type="project" value="InterPro"/>
</dbReference>
<feature type="domain" description="USP" evidence="1">
    <location>
        <begin position="331"/>
        <end position="695"/>
    </location>
</feature>
<dbReference type="Gene3D" id="3.90.70.10">
    <property type="entry name" value="Cysteine proteinases"/>
    <property type="match status" value="1"/>
</dbReference>
<dbReference type="CDD" id="cd02257">
    <property type="entry name" value="Peptidase_C19"/>
    <property type="match status" value="1"/>
</dbReference>
<keyword evidence="2" id="KW-0378">Hydrolase</keyword>
<reference evidence="2 3" key="1">
    <citation type="submission" date="2020-08" db="EMBL/GenBank/DDBJ databases">
        <authorList>
            <person name="Newling K."/>
            <person name="Davey J."/>
            <person name="Forrester S."/>
        </authorList>
    </citation>
    <scope>NUCLEOTIDE SEQUENCE [LARGE SCALE GENOMIC DNA]</scope>
    <source>
        <strain evidence="3">Crithidia deanei Carvalho (ATCC PRA-265)</strain>
    </source>
</reference>
<evidence type="ECO:0000313" key="3">
    <source>
        <dbReference type="Proteomes" id="UP000515908"/>
    </source>
</evidence>
<sequence length="703" mass="79636">MADRPPKEAVADECGASFLSQFETEENVSGILKKRDEFLDASLAGPYLSYTKGSKPTRTLDVSSATIEFNDECRTVKLTKSGNALKGESSFNKLFEVEKPTEYFRWKAALSRATFLWDSDEEGSGSISEKRATPLSQALRCIVEGELLFSFIKTLEIFDAEEVEEMIDKKPFTVSEEGELSVGEGSTALSTVVLLGELNSAIIIQLVGLHHAALEALECIASKAFSVYNTPLKLKLEYASFMNTQKATIRRVCRLFVNNVLQFSRNVMHLADHLLDTEVTLGEALQQYTSYAPKAPWFSLNAFLLGEIKTFLRNTVVVAESHGRGGGPGLVGAVNLGNTCYLNSTLQCLLHTPALSRFFFIPAHRVFSQSEEDVALSGAFHSLVRDSWVYGKELDPEVFLELVRGKEKIFKRGEQHDAHEMFITILEKMEKELKSSIFPFVSKEKRDNCVLPSHTVNNDTDDLIHRWWMAFVNRQYSVITHFFYGQIVQKIHCESCDRSSYSCESFNFLFIPLKTHSSDSKRKNTVPIEDCLDEYFKRETVSMDWKCDLCQAVTSNPKLSLGLHRLPPYLVVCVNRFKKDEKGRFREKSGLHLQFGHRIRLGSYMTESAVFPGFGEDGIQYFSDSDQSPSRRGKYYLYACVCHSGTASRGHYYAVCRVSNRWWTFSDTSVRREKNPPWESSKVSSEVYLLFYASSAGFKELVR</sequence>
<organism evidence="2 3">
    <name type="scientific">Angomonas deanei</name>
    <dbReference type="NCBI Taxonomy" id="59799"/>
    <lineage>
        <taxon>Eukaryota</taxon>
        <taxon>Discoba</taxon>
        <taxon>Euglenozoa</taxon>
        <taxon>Kinetoplastea</taxon>
        <taxon>Metakinetoplastina</taxon>
        <taxon>Trypanosomatida</taxon>
        <taxon>Trypanosomatidae</taxon>
        <taxon>Strigomonadinae</taxon>
        <taxon>Angomonas</taxon>
    </lineage>
</organism>
<dbReference type="InterPro" id="IPR028889">
    <property type="entry name" value="USP"/>
</dbReference>
<proteinExistence type="predicted"/>
<dbReference type="SUPFAM" id="SSF54001">
    <property type="entry name" value="Cysteine proteinases"/>
    <property type="match status" value="1"/>
</dbReference>
<dbReference type="PROSITE" id="PS50235">
    <property type="entry name" value="USP_3"/>
    <property type="match status" value="1"/>
</dbReference>
<keyword evidence="3" id="KW-1185">Reference proteome</keyword>
<evidence type="ECO:0000259" key="1">
    <source>
        <dbReference type="PROSITE" id="PS50235"/>
    </source>
</evidence>
<gene>
    <name evidence="2" type="ORF">ADEAN_000834000</name>
</gene>
<dbReference type="InterPro" id="IPR050185">
    <property type="entry name" value="Ub_carboxyl-term_hydrolase"/>
</dbReference>
<dbReference type="VEuPathDB" id="TriTrypDB:ADEAN_000834000"/>
<dbReference type="AlphaFoldDB" id="A0A7G2CNY2"/>
<dbReference type="Pfam" id="PF00443">
    <property type="entry name" value="UCH"/>
    <property type="match status" value="1"/>
</dbReference>